<dbReference type="GO" id="GO:0005634">
    <property type="term" value="C:nucleus"/>
    <property type="evidence" value="ECO:0007669"/>
    <property type="project" value="TreeGrafter"/>
</dbReference>
<dbReference type="VEuPathDB" id="FungiDB:SI65_06122"/>
<name>A0A1E3BBU6_ASPCR</name>
<evidence type="ECO:0000256" key="4">
    <source>
        <dbReference type="ARBA" id="ARBA00023125"/>
    </source>
</evidence>
<protein>
    <recommendedName>
        <fullName evidence="10">Transcription factor domain-containing protein</fullName>
    </recommendedName>
</protein>
<dbReference type="PANTHER" id="PTHR31944">
    <property type="entry name" value="HEME-RESPONSIVE ZINC FINGER TRANSCRIPTION FACTOR HAP1"/>
    <property type="match status" value="1"/>
</dbReference>
<dbReference type="STRING" id="573508.A0A1E3BBU6"/>
<feature type="coiled-coil region" evidence="7">
    <location>
        <begin position="48"/>
        <end position="75"/>
    </location>
</feature>
<evidence type="ECO:0000256" key="6">
    <source>
        <dbReference type="ARBA" id="ARBA00023242"/>
    </source>
</evidence>
<gene>
    <name evidence="8" type="ORF">SI65_06122</name>
</gene>
<dbReference type="PANTHER" id="PTHR31944:SF131">
    <property type="entry name" value="HEME-RESPONSIVE ZINC FINGER TRANSCRIPTION FACTOR HAP1"/>
    <property type="match status" value="1"/>
</dbReference>
<dbReference type="OrthoDB" id="4337792at2759"/>
<evidence type="ECO:0000313" key="8">
    <source>
        <dbReference type="EMBL" id="ODM18251.1"/>
    </source>
</evidence>
<keyword evidence="7" id="KW-0175">Coiled coil</keyword>
<dbReference type="InterPro" id="IPR051430">
    <property type="entry name" value="Fungal_TF_Env_Response"/>
</dbReference>
<evidence type="ECO:0000313" key="9">
    <source>
        <dbReference type="Proteomes" id="UP000094569"/>
    </source>
</evidence>
<organism evidence="8 9">
    <name type="scientific">Aspergillus cristatus</name>
    <name type="common">Chinese Fuzhuan brick tea-fermentation fungus</name>
    <name type="synonym">Eurotium cristatum</name>
    <dbReference type="NCBI Taxonomy" id="573508"/>
    <lineage>
        <taxon>Eukaryota</taxon>
        <taxon>Fungi</taxon>
        <taxon>Dikarya</taxon>
        <taxon>Ascomycota</taxon>
        <taxon>Pezizomycotina</taxon>
        <taxon>Eurotiomycetes</taxon>
        <taxon>Eurotiomycetidae</taxon>
        <taxon>Eurotiales</taxon>
        <taxon>Aspergillaceae</taxon>
        <taxon>Aspergillus</taxon>
        <taxon>Aspergillus subgen. Aspergillus</taxon>
    </lineage>
</organism>
<evidence type="ECO:0008006" key="10">
    <source>
        <dbReference type="Google" id="ProtNLM"/>
    </source>
</evidence>
<accession>A0A1E3BBU6</accession>
<sequence length="402" mass="45373">MSQESTPVGRIPSASDWVFPSYPSGSPGASSARTAMCTNLMTGHNAELLVLRARNGRLEDQNRKLEERIRELLSKQTPAPIQGLDLNLEMISSRLSGTLDISRESDSLSHCRGIIRGVMHKARFIGQSHWLMTGISLISDIFETINDHLRVSPSNPWSSLERCKSLARTIEAQRMSFTWGCYLRTPEAIYRILHVPTFFKNYEALWVSDTMANTAFLAQVKLVLAIGATTYDGDFKLRTSAVRWVQEAQFWSSKPEFKSQLNIQSLQTNLLLLLARERVGVDRVSIWISMGAFVPHREVHRRLWNTVLELALQSSLTSGGPPLISLQDYNTKPPRNFNDDKPLADDPVPSSADTFTQTSIARALRKTFAQRFAVDKCLNNLTFPETYKPTLSTKTYVQHTKR</sequence>
<evidence type="ECO:0000256" key="7">
    <source>
        <dbReference type="SAM" id="Coils"/>
    </source>
</evidence>
<keyword evidence="2" id="KW-0862">Zinc</keyword>
<evidence type="ECO:0000256" key="3">
    <source>
        <dbReference type="ARBA" id="ARBA00023015"/>
    </source>
</evidence>
<evidence type="ECO:0000256" key="1">
    <source>
        <dbReference type="ARBA" id="ARBA00022723"/>
    </source>
</evidence>
<proteinExistence type="predicted"/>
<keyword evidence="5" id="KW-0804">Transcription</keyword>
<comment type="caution">
    <text evidence="8">The sequence shown here is derived from an EMBL/GenBank/DDBJ whole genome shotgun (WGS) entry which is preliminary data.</text>
</comment>
<keyword evidence="1" id="KW-0479">Metal-binding</keyword>
<evidence type="ECO:0000256" key="5">
    <source>
        <dbReference type="ARBA" id="ARBA00023163"/>
    </source>
</evidence>
<dbReference type="GO" id="GO:0001228">
    <property type="term" value="F:DNA-binding transcription activator activity, RNA polymerase II-specific"/>
    <property type="evidence" value="ECO:0007669"/>
    <property type="project" value="TreeGrafter"/>
</dbReference>
<keyword evidence="9" id="KW-1185">Reference proteome</keyword>
<dbReference type="EMBL" id="JXNT01000006">
    <property type="protein sequence ID" value="ODM18251.1"/>
    <property type="molecule type" value="Genomic_DNA"/>
</dbReference>
<keyword evidence="3" id="KW-0805">Transcription regulation</keyword>
<dbReference type="GO" id="GO:0046872">
    <property type="term" value="F:metal ion binding"/>
    <property type="evidence" value="ECO:0007669"/>
    <property type="project" value="UniProtKB-KW"/>
</dbReference>
<dbReference type="AlphaFoldDB" id="A0A1E3BBU6"/>
<evidence type="ECO:0000256" key="2">
    <source>
        <dbReference type="ARBA" id="ARBA00022833"/>
    </source>
</evidence>
<reference evidence="8 9" key="1">
    <citation type="journal article" date="2016" name="BMC Genomics">
        <title>Comparative genomic and transcriptomic analyses of the Fuzhuan brick tea-fermentation fungus Aspergillus cristatus.</title>
        <authorList>
            <person name="Ge Y."/>
            <person name="Wang Y."/>
            <person name="Liu Y."/>
            <person name="Tan Y."/>
            <person name="Ren X."/>
            <person name="Zhang X."/>
            <person name="Hyde K.D."/>
            <person name="Liu Y."/>
            <person name="Liu Z."/>
        </authorList>
    </citation>
    <scope>NUCLEOTIDE SEQUENCE [LARGE SCALE GENOMIC DNA]</scope>
    <source>
        <strain evidence="8 9">GZAAS20.1005</strain>
    </source>
</reference>
<dbReference type="GO" id="GO:0000978">
    <property type="term" value="F:RNA polymerase II cis-regulatory region sequence-specific DNA binding"/>
    <property type="evidence" value="ECO:0007669"/>
    <property type="project" value="TreeGrafter"/>
</dbReference>
<keyword evidence="6" id="KW-0539">Nucleus</keyword>
<dbReference type="CDD" id="cd12148">
    <property type="entry name" value="fungal_TF_MHR"/>
    <property type="match status" value="1"/>
</dbReference>
<keyword evidence="4" id="KW-0238">DNA-binding</keyword>
<dbReference type="Proteomes" id="UP000094569">
    <property type="component" value="Unassembled WGS sequence"/>
</dbReference>